<keyword evidence="1" id="KW-0813">Transport</keyword>
<sequence length="312" mass="35280">MKITTENLTKVFNAHRKQPPIVAVENLTLEINEGEVFGLLGPNGAGKTTTVRMLTTLIAPTSGEAYIGPWKVGRDDRHIRQAVGLLTEAPGMYEALSAEKNLTIYARLYNVHDVKGQVEKYLRMLGLWERRFDPVGSFSKGMRQKLAIARALLHEPRVLFLDEPTSGLDPEAAKLVRDFIEELESEGRTIILCTHNLDEAERLCQRVAIFKTRLIAVDTPENLRKRLFGRKVVFHLRHVQPQFVDLLRTFPFVEEVSAFENRLVVGLSDPEGQNPLLVRRLVEAGAEIQFVGELRHTLEDVYLRTIQGQHGA</sequence>
<evidence type="ECO:0000313" key="5">
    <source>
        <dbReference type="EMBL" id="KPL83743.1"/>
    </source>
</evidence>
<dbReference type="PROSITE" id="PS00211">
    <property type="entry name" value="ABC_TRANSPORTER_1"/>
    <property type="match status" value="1"/>
</dbReference>
<feature type="domain" description="ABC transporter" evidence="4">
    <location>
        <begin position="3"/>
        <end position="236"/>
    </location>
</feature>
<keyword evidence="3" id="KW-0067">ATP-binding</keyword>
<keyword evidence="6" id="KW-1185">Reference proteome</keyword>
<dbReference type="InterPro" id="IPR003439">
    <property type="entry name" value="ABC_transporter-like_ATP-bd"/>
</dbReference>
<keyword evidence="2" id="KW-0547">Nucleotide-binding</keyword>
<dbReference type="InterPro" id="IPR027417">
    <property type="entry name" value="P-loop_NTPase"/>
</dbReference>
<protein>
    <submittedName>
        <fullName evidence="5">ABC transporter ATPase</fullName>
    </submittedName>
</protein>
<dbReference type="Gene3D" id="3.40.50.300">
    <property type="entry name" value="P-loop containing nucleotide triphosphate hydrolases"/>
    <property type="match status" value="1"/>
</dbReference>
<comment type="caution">
    <text evidence="5">The sequence shown here is derived from an EMBL/GenBank/DDBJ whole genome shotgun (WGS) entry which is preliminary data.</text>
</comment>
<dbReference type="PROSITE" id="PS50893">
    <property type="entry name" value="ABC_TRANSPORTER_2"/>
    <property type="match status" value="1"/>
</dbReference>
<name>A0A0P6XWI3_9CHLR</name>
<dbReference type="Pfam" id="PF00005">
    <property type="entry name" value="ABC_tran"/>
    <property type="match status" value="1"/>
</dbReference>
<evidence type="ECO:0000259" key="4">
    <source>
        <dbReference type="PROSITE" id="PS50893"/>
    </source>
</evidence>
<dbReference type="AlphaFoldDB" id="A0A0P6XWI3"/>
<dbReference type="PANTHER" id="PTHR42711">
    <property type="entry name" value="ABC TRANSPORTER ATP-BINDING PROTEIN"/>
    <property type="match status" value="1"/>
</dbReference>
<dbReference type="EMBL" id="LGKO01000002">
    <property type="protein sequence ID" value="KPL83743.1"/>
    <property type="molecule type" value="Genomic_DNA"/>
</dbReference>
<dbReference type="GO" id="GO:0005524">
    <property type="term" value="F:ATP binding"/>
    <property type="evidence" value="ECO:0007669"/>
    <property type="project" value="UniProtKB-KW"/>
</dbReference>
<evidence type="ECO:0000256" key="3">
    <source>
        <dbReference type="ARBA" id="ARBA00022840"/>
    </source>
</evidence>
<dbReference type="PANTHER" id="PTHR42711:SF18">
    <property type="entry name" value="ABC TRANSPORTER, ATP-BINDING PROTEIN"/>
    <property type="match status" value="1"/>
</dbReference>
<reference evidence="5 6" key="1">
    <citation type="submission" date="2015-07" db="EMBL/GenBank/DDBJ databases">
        <title>Whole genome sequence of Thermanaerothrix daxensis DSM 23592.</title>
        <authorList>
            <person name="Hemp J."/>
            <person name="Ward L.M."/>
            <person name="Pace L.A."/>
            <person name="Fischer W.W."/>
        </authorList>
    </citation>
    <scope>NUCLEOTIDE SEQUENCE [LARGE SCALE GENOMIC DNA]</scope>
    <source>
        <strain evidence="5 6">GNS-1</strain>
    </source>
</reference>
<evidence type="ECO:0000256" key="1">
    <source>
        <dbReference type="ARBA" id="ARBA00022448"/>
    </source>
</evidence>
<dbReference type="STRING" id="869279.SE15_00250"/>
<dbReference type="InterPro" id="IPR050763">
    <property type="entry name" value="ABC_transporter_ATP-binding"/>
</dbReference>
<evidence type="ECO:0000313" key="6">
    <source>
        <dbReference type="Proteomes" id="UP000050544"/>
    </source>
</evidence>
<dbReference type="SMART" id="SM00382">
    <property type="entry name" value="AAA"/>
    <property type="match status" value="1"/>
</dbReference>
<dbReference type="OrthoDB" id="9804819at2"/>
<evidence type="ECO:0000256" key="2">
    <source>
        <dbReference type="ARBA" id="ARBA00022741"/>
    </source>
</evidence>
<dbReference type="InterPro" id="IPR017871">
    <property type="entry name" value="ABC_transporter-like_CS"/>
</dbReference>
<dbReference type="RefSeq" id="WP_054520116.1">
    <property type="nucleotide sequence ID" value="NZ_LGKO01000002.1"/>
</dbReference>
<gene>
    <name evidence="5" type="ORF">SE15_00250</name>
</gene>
<proteinExistence type="predicted"/>
<dbReference type="Proteomes" id="UP000050544">
    <property type="component" value="Unassembled WGS sequence"/>
</dbReference>
<organism evidence="5 6">
    <name type="scientific">Thermanaerothrix daxensis</name>
    <dbReference type="NCBI Taxonomy" id="869279"/>
    <lineage>
        <taxon>Bacteria</taxon>
        <taxon>Bacillati</taxon>
        <taxon>Chloroflexota</taxon>
        <taxon>Anaerolineae</taxon>
        <taxon>Anaerolineales</taxon>
        <taxon>Anaerolineaceae</taxon>
        <taxon>Thermanaerothrix</taxon>
    </lineage>
</organism>
<dbReference type="GO" id="GO:0016887">
    <property type="term" value="F:ATP hydrolysis activity"/>
    <property type="evidence" value="ECO:0007669"/>
    <property type="project" value="InterPro"/>
</dbReference>
<dbReference type="InterPro" id="IPR003593">
    <property type="entry name" value="AAA+_ATPase"/>
</dbReference>
<accession>A0A0P6XWI3</accession>
<dbReference type="SUPFAM" id="SSF52540">
    <property type="entry name" value="P-loop containing nucleoside triphosphate hydrolases"/>
    <property type="match status" value="1"/>
</dbReference>